<feature type="region of interest" description="Disordered" evidence="1">
    <location>
        <begin position="106"/>
        <end position="146"/>
    </location>
</feature>
<dbReference type="Proteomes" id="UP001295423">
    <property type="component" value="Unassembled WGS sequence"/>
</dbReference>
<name>A0AAD2G3X5_9STRA</name>
<accession>A0AAD2G3X5</accession>
<reference evidence="2" key="1">
    <citation type="submission" date="2023-08" db="EMBL/GenBank/DDBJ databases">
        <authorList>
            <person name="Audoor S."/>
            <person name="Bilcke G."/>
        </authorList>
    </citation>
    <scope>NUCLEOTIDE SEQUENCE</scope>
</reference>
<protein>
    <submittedName>
        <fullName evidence="2">Uncharacterized protein</fullName>
    </submittedName>
</protein>
<gene>
    <name evidence="2" type="ORF">CYCCA115_LOCUS19415</name>
</gene>
<keyword evidence="3" id="KW-1185">Reference proteome</keyword>
<evidence type="ECO:0000256" key="1">
    <source>
        <dbReference type="SAM" id="MobiDB-lite"/>
    </source>
</evidence>
<feature type="compositionally biased region" description="Basic and acidic residues" evidence="1">
    <location>
        <begin position="132"/>
        <end position="143"/>
    </location>
</feature>
<comment type="caution">
    <text evidence="2">The sequence shown here is derived from an EMBL/GenBank/DDBJ whole genome shotgun (WGS) entry which is preliminary data.</text>
</comment>
<feature type="compositionally biased region" description="Basic and acidic residues" evidence="1">
    <location>
        <begin position="106"/>
        <end position="121"/>
    </location>
</feature>
<organism evidence="2 3">
    <name type="scientific">Cylindrotheca closterium</name>
    <dbReference type="NCBI Taxonomy" id="2856"/>
    <lineage>
        <taxon>Eukaryota</taxon>
        <taxon>Sar</taxon>
        <taxon>Stramenopiles</taxon>
        <taxon>Ochrophyta</taxon>
        <taxon>Bacillariophyta</taxon>
        <taxon>Bacillariophyceae</taxon>
        <taxon>Bacillariophycidae</taxon>
        <taxon>Bacillariales</taxon>
        <taxon>Bacillariaceae</taxon>
        <taxon>Cylindrotheca</taxon>
    </lineage>
</organism>
<evidence type="ECO:0000313" key="2">
    <source>
        <dbReference type="EMBL" id="CAJ1961871.1"/>
    </source>
</evidence>
<sequence length="339" mass="37814">MKDNGTMPGPKMGPRPPDFDEALVKQSPTFSRWLNLENGQKLRYACRDFIKGHGDDEERLMRRIMIARRNNIRDHQVLKRARQIAQTNPLDGVPVPLEKVAKLDHNHDHHDHHDHHDDHHHSFGKSSMESSMDNHHHLVQESSRKRRPATLFSDSYVAKEMDIAAVEATRSYRTWLDLPDGAEFVYNQKYIKGREGHDWLLKKNIWRRMRYRRENKKIVHAFLEQNDTAPGLASHIVDEALLTTHSILAADAVTQASVEAALESADGSKKGDYEEVSAAVEAAMGVADSYAKSPYNVVHNPLDTVTTTAGALDAAARLAAAASSGVDDDAVAAAASIDV</sequence>
<feature type="region of interest" description="Disordered" evidence="1">
    <location>
        <begin position="1"/>
        <end position="20"/>
    </location>
</feature>
<proteinExistence type="predicted"/>
<dbReference type="EMBL" id="CAKOGP040002091">
    <property type="protein sequence ID" value="CAJ1961871.1"/>
    <property type="molecule type" value="Genomic_DNA"/>
</dbReference>
<dbReference type="AlphaFoldDB" id="A0AAD2G3X5"/>
<evidence type="ECO:0000313" key="3">
    <source>
        <dbReference type="Proteomes" id="UP001295423"/>
    </source>
</evidence>